<dbReference type="EMBL" id="JAVREM010000009">
    <property type="protein sequence ID" value="MDT0318897.1"/>
    <property type="molecule type" value="Genomic_DNA"/>
</dbReference>
<evidence type="ECO:0000313" key="3">
    <source>
        <dbReference type="Proteomes" id="UP001183420"/>
    </source>
</evidence>
<name>A0ABU2LNT6_9ACTN</name>
<reference evidence="3" key="1">
    <citation type="submission" date="2023-07" db="EMBL/GenBank/DDBJ databases">
        <title>30 novel species of actinomycetes from the DSMZ collection.</title>
        <authorList>
            <person name="Nouioui I."/>
        </authorList>
    </citation>
    <scope>NUCLEOTIDE SEQUENCE [LARGE SCALE GENOMIC DNA]</scope>
    <source>
        <strain evidence="3">DSM 44918</strain>
    </source>
</reference>
<accession>A0ABU2LNT6</accession>
<dbReference type="Proteomes" id="UP001183420">
    <property type="component" value="Unassembled WGS sequence"/>
</dbReference>
<feature type="region of interest" description="Disordered" evidence="1">
    <location>
        <begin position="56"/>
        <end position="113"/>
    </location>
</feature>
<protein>
    <submittedName>
        <fullName evidence="2">Uncharacterized protein</fullName>
    </submittedName>
</protein>
<dbReference type="RefSeq" id="WP_311597855.1">
    <property type="nucleotide sequence ID" value="NZ_JAVREM010000009.1"/>
</dbReference>
<feature type="compositionally biased region" description="Low complexity" evidence="1">
    <location>
        <begin position="96"/>
        <end position="111"/>
    </location>
</feature>
<organism evidence="2 3">
    <name type="scientific">Streptomyces millisiae</name>
    <dbReference type="NCBI Taxonomy" id="3075542"/>
    <lineage>
        <taxon>Bacteria</taxon>
        <taxon>Bacillati</taxon>
        <taxon>Actinomycetota</taxon>
        <taxon>Actinomycetes</taxon>
        <taxon>Kitasatosporales</taxon>
        <taxon>Streptomycetaceae</taxon>
        <taxon>Streptomyces</taxon>
    </lineage>
</organism>
<evidence type="ECO:0000256" key="1">
    <source>
        <dbReference type="SAM" id="MobiDB-lite"/>
    </source>
</evidence>
<sequence length="149" mass="14762">MTRTAGRTGGTDVSPARYGGAASGTPPLRSLLLALVVVLCALGLCAAGAEADALAASHAVSPGQHAAQSDPGRHPHAQQPADSLDPGSTCHGGPGTPADPLLPAPLALHVPPTDPAPPAARVVAIAGISGPANDRVGEVDLHRLRIQRT</sequence>
<evidence type="ECO:0000313" key="2">
    <source>
        <dbReference type="EMBL" id="MDT0318897.1"/>
    </source>
</evidence>
<gene>
    <name evidence="2" type="ORF">RNC47_11170</name>
</gene>
<proteinExistence type="predicted"/>
<keyword evidence="3" id="KW-1185">Reference proteome</keyword>
<feature type="region of interest" description="Disordered" evidence="1">
    <location>
        <begin position="1"/>
        <end position="22"/>
    </location>
</feature>
<comment type="caution">
    <text evidence="2">The sequence shown here is derived from an EMBL/GenBank/DDBJ whole genome shotgun (WGS) entry which is preliminary data.</text>
</comment>